<organism evidence="1 2">
    <name type="scientific">Zarea fungicola</name>
    <dbReference type="NCBI Taxonomy" id="93591"/>
    <lineage>
        <taxon>Eukaryota</taxon>
        <taxon>Fungi</taxon>
        <taxon>Dikarya</taxon>
        <taxon>Ascomycota</taxon>
        <taxon>Pezizomycotina</taxon>
        <taxon>Sordariomycetes</taxon>
        <taxon>Hypocreomycetidae</taxon>
        <taxon>Hypocreales</taxon>
        <taxon>Cordycipitaceae</taxon>
        <taxon>Zarea</taxon>
    </lineage>
</organism>
<protein>
    <submittedName>
        <fullName evidence="1">Uncharacterized protein</fullName>
    </submittedName>
</protein>
<sequence>MSASPAALSSGDYTSLNLPDVLGSHWPFSKPTIQTVPEVYTANTSSSLVVEDWWQTAAQPCESAADFFMPETMSPTCVIQSIDRLSAETNDAITLSSPESLQPHVLSSSVNQFPSSSTLEFPELDLGERNALDYYRLVFSPSRTVRGFSCSSFSIFLRMGAHKKVVLHFILALSLDGVKRIEGSEIAQSPNEHLNKGITLLRQGLMSGPHDEHECASILAAAWLFMIFMLECDVSAEIYSHLHWLRLALVRFLKMHKLYSLKERLPSSPSRDSNGEFCGSATRSFTAKIVCLIVAADVQLDLRRYEGCLAQLFGQDASNIYEFAQASEGYLQLNHGSEYPATAAMYDIEAAECSRRYLSLHLLYHNINRLFWKGLGDYNALEKRIDALEKKYASFFHIAKSPYPDTGASHSRLRFQIDALVTELNAIRIYLFRCRDQEPTDNERTAILSYLHIRHRMHQHGVQFSWFNRSFFILVSHSPDYPRLRKLSSVDVLEMVAVMGSIKKTNGHDPDAGLLAESIDLTAKDDWKRAKDWYLQLHGPSFDHVSNASDLSASPDGRKIAFTGTVRRSLYHSSRHICLIDLSAVKHEIRFVGNGPYTDKTPRWSPDGKSLAFLSDRASKGHFRLYTVDVSFEALESVVVPITPGPLGGVIEDFEWAPRGNTVLFRLAAYGIAISGFEGSGTLADDTNGDASEPAWLPTVKSATPPLKSRSLWICDTGKKQCRQVSLAGRNVWTFTWAGLDHAVALISDSSAEGAHKESVVVHMDLSNGSETIMRNADNKIIGRLASSPSGSRVALIESAGSERIKIVGDLVIMDTETRKRMPIDSRSVDVGSVTWISEKQLLAVGFRDMSSVLLDVNTATGEVREIWATTDACGGTAGFPLATRLTDTCFAVVRNSWKLPPEIGLVDSHGNYTTVVSFAHDGSKWLQSQVGDRKVLTWQSTDGLDINGLLYLPVKGCAPYRTVMAIHGGPFSAYSDCWMSARFYIPWLVANGYAVFCPNPRGSVGRGAKFASGVIEDIGGGDAQDLLTGVDHLVKLGLADPKHLGVMGGSYGGYMTLWLITQTTRFSAAIAFSPVSDYKMQWMSGDSRVPMLGNVYVKNSLAERRSPLGNVQYCQTPTLLLAGTKDTCTPAAHARVFHTALVDLGIKSVCVEYPQEGHGVGIVTGAGSPYGIGRSLVLGLAAAGAKAVYATDINLARGIESLQNEVKESGSLCIVHVAQLDVTSDKQTRAVVDEVLSAYGQLDFFFANAGVASSRSLEETDVAHYDKINRILQRSVFLAVKYAGHAMSAISAQKPSPGGCIIATSSIAGLSGSIADLSYFHYIKNKEKLTHYEIATAKAAVAHMVQCASVQLAATNIRVNAIAPGLVRTSLFFTSSPHGDVDDRVSFSKDDALRRYDAVSAKLRQGGQQYYYNRASEPVEIANIGVFLASDAATSINGQIIVADSGRTAGGFAERFLQPIAALKPLTKL</sequence>
<gene>
    <name evidence="1" type="ORF">NQ176_g2814</name>
</gene>
<evidence type="ECO:0000313" key="2">
    <source>
        <dbReference type="Proteomes" id="UP001143910"/>
    </source>
</evidence>
<accession>A0ACC1NMR1</accession>
<dbReference type="Proteomes" id="UP001143910">
    <property type="component" value="Unassembled WGS sequence"/>
</dbReference>
<reference evidence="1" key="1">
    <citation type="submission" date="2022-08" db="EMBL/GenBank/DDBJ databases">
        <title>Genome Sequence of Lecanicillium fungicola.</title>
        <authorList>
            <person name="Buettner E."/>
        </authorList>
    </citation>
    <scope>NUCLEOTIDE SEQUENCE</scope>
    <source>
        <strain evidence="1">Babe33</strain>
    </source>
</reference>
<evidence type="ECO:0000313" key="1">
    <source>
        <dbReference type="EMBL" id="KAJ2980146.1"/>
    </source>
</evidence>
<dbReference type="EMBL" id="JANJQO010000222">
    <property type="protein sequence ID" value="KAJ2980146.1"/>
    <property type="molecule type" value="Genomic_DNA"/>
</dbReference>
<proteinExistence type="predicted"/>
<comment type="caution">
    <text evidence="1">The sequence shown here is derived from an EMBL/GenBank/DDBJ whole genome shotgun (WGS) entry which is preliminary data.</text>
</comment>
<name>A0ACC1NMR1_9HYPO</name>
<keyword evidence="2" id="KW-1185">Reference proteome</keyword>